<dbReference type="Pfam" id="PF00535">
    <property type="entry name" value="Glycos_transf_2"/>
    <property type="match status" value="1"/>
</dbReference>
<dbReference type="Gene3D" id="3.90.550.10">
    <property type="entry name" value="Spore Coat Polysaccharide Biosynthesis Protein SpsA, Chain A"/>
    <property type="match status" value="1"/>
</dbReference>
<feature type="domain" description="Glycosyltransferase 2-like" evidence="2">
    <location>
        <begin position="9"/>
        <end position="132"/>
    </location>
</feature>
<evidence type="ECO:0000259" key="2">
    <source>
        <dbReference type="Pfam" id="PF00535"/>
    </source>
</evidence>
<dbReference type="InterPro" id="IPR029044">
    <property type="entry name" value="Nucleotide-diphossugar_trans"/>
</dbReference>
<dbReference type="RefSeq" id="WP_073147601.1">
    <property type="nucleotide sequence ID" value="NZ_FQYY01000001.1"/>
</dbReference>
<dbReference type="PANTHER" id="PTHR22916:SF3">
    <property type="entry name" value="UDP-GLCNAC:BETAGAL BETA-1,3-N-ACETYLGLUCOSAMINYLTRANSFERASE-LIKE PROTEIN 1"/>
    <property type="match status" value="1"/>
</dbReference>
<keyword evidence="1" id="KW-0812">Transmembrane</keyword>
<dbReference type="AlphaFoldDB" id="A0A1M6AMK2"/>
<evidence type="ECO:0000313" key="4">
    <source>
        <dbReference type="Proteomes" id="UP000184225"/>
    </source>
</evidence>
<keyword evidence="1" id="KW-1133">Transmembrane helix</keyword>
<dbReference type="CDD" id="cd00761">
    <property type="entry name" value="Glyco_tranf_GTA_type"/>
    <property type="match status" value="1"/>
</dbReference>
<protein>
    <submittedName>
        <fullName evidence="3">Glycosyltransferase involved in cell wall bisynthesis</fullName>
    </submittedName>
</protein>
<dbReference type="PANTHER" id="PTHR22916">
    <property type="entry name" value="GLYCOSYLTRANSFERASE"/>
    <property type="match status" value="1"/>
</dbReference>
<sequence>MNKEEQLVSIIIPMFERYNLLNDLWDCLQKQTYTNFEVIIVDDGSCKPIVLPSFLDHRFSLIRYNDNKGPGYARRIGRENAKGDYICYLDSDDWWSSNYLAELVNDLNNNSNVGMVYSQTAILFEGELKYKRAELTPLQILPSIFLQKKRSWSTSSSMWRSEVSLARHWCELRNNEDYVHDIYSSKINNNILYNEKALTYKNQSAHERIKRNSKEVKKALVELLTIKNFPSYQGFTVFFMRRIYDFDIRFNFKQFWQSLKFLSKEFKISSLDFYCYFLYLLYLNFIGGKSVKLKRYFKL</sequence>
<keyword evidence="1" id="KW-0472">Membrane</keyword>
<feature type="transmembrane region" description="Helical" evidence="1">
    <location>
        <begin position="271"/>
        <end position="288"/>
    </location>
</feature>
<gene>
    <name evidence="3" type="ORF">SAMN04488096_101347</name>
</gene>
<dbReference type="InterPro" id="IPR001173">
    <property type="entry name" value="Glyco_trans_2-like"/>
</dbReference>
<organism evidence="3 4">
    <name type="scientific">Mesonia phycicola</name>
    <dbReference type="NCBI Taxonomy" id="579105"/>
    <lineage>
        <taxon>Bacteria</taxon>
        <taxon>Pseudomonadati</taxon>
        <taxon>Bacteroidota</taxon>
        <taxon>Flavobacteriia</taxon>
        <taxon>Flavobacteriales</taxon>
        <taxon>Flavobacteriaceae</taxon>
        <taxon>Mesonia</taxon>
    </lineage>
</organism>
<keyword evidence="3" id="KW-0808">Transferase</keyword>
<dbReference type="EMBL" id="FQYY01000001">
    <property type="protein sequence ID" value="SHI37730.1"/>
    <property type="molecule type" value="Genomic_DNA"/>
</dbReference>
<dbReference type="GO" id="GO:0016758">
    <property type="term" value="F:hexosyltransferase activity"/>
    <property type="evidence" value="ECO:0007669"/>
    <property type="project" value="UniProtKB-ARBA"/>
</dbReference>
<dbReference type="SUPFAM" id="SSF53448">
    <property type="entry name" value="Nucleotide-diphospho-sugar transferases"/>
    <property type="match status" value="1"/>
</dbReference>
<accession>A0A1M6AMK2</accession>
<evidence type="ECO:0000313" key="3">
    <source>
        <dbReference type="EMBL" id="SHI37730.1"/>
    </source>
</evidence>
<evidence type="ECO:0000256" key="1">
    <source>
        <dbReference type="SAM" id="Phobius"/>
    </source>
</evidence>
<dbReference type="OrthoDB" id="9815829at2"/>
<proteinExistence type="predicted"/>
<keyword evidence="4" id="KW-1185">Reference proteome</keyword>
<dbReference type="Proteomes" id="UP000184225">
    <property type="component" value="Unassembled WGS sequence"/>
</dbReference>
<name>A0A1M6AMK2_9FLAO</name>
<dbReference type="STRING" id="579105.SAMN04488096_101347"/>
<reference evidence="3 4" key="1">
    <citation type="submission" date="2016-11" db="EMBL/GenBank/DDBJ databases">
        <authorList>
            <person name="Jaros S."/>
            <person name="Januszkiewicz K."/>
            <person name="Wedrychowicz H."/>
        </authorList>
    </citation>
    <scope>NUCLEOTIDE SEQUENCE [LARGE SCALE GENOMIC DNA]</scope>
    <source>
        <strain evidence="3 4">DSM 21425</strain>
    </source>
</reference>